<keyword evidence="2 5" id="KW-0812">Transmembrane</keyword>
<geneLocation type="plasmid" evidence="8 9">
    <name>unnamed4</name>
</geneLocation>
<protein>
    <recommendedName>
        <fullName evidence="5">Transport permease protein</fullName>
    </recommendedName>
</protein>
<dbReference type="EMBL" id="CP018080">
    <property type="protein sequence ID" value="APE45951.1"/>
    <property type="molecule type" value="Genomic_DNA"/>
</dbReference>
<keyword evidence="3 5" id="KW-1133">Transmembrane helix</keyword>
<dbReference type="PIRSF" id="PIRSF006648">
    <property type="entry name" value="DrrB"/>
    <property type="match status" value="1"/>
</dbReference>
<name>A0A1J0WNQ3_9RHOB</name>
<comment type="subcellular location">
    <subcellularLocation>
        <location evidence="5">Cell inner membrane</location>
        <topology evidence="5">Multi-pass membrane protein</topology>
    </subcellularLocation>
    <subcellularLocation>
        <location evidence="1">Membrane</location>
        <topology evidence="1">Multi-pass membrane protein</topology>
    </subcellularLocation>
</comment>
<dbReference type="InterPro" id="IPR000412">
    <property type="entry name" value="ABC_2_transport"/>
</dbReference>
<dbReference type="RefSeq" id="WP_071974262.1">
    <property type="nucleotide sequence ID" value="NZ_CP018080.1"/>
</dbReference>
<feature type="region of interest" description="Disordered" evidence="6">
    <location>
        <begin position="1"/>
        <end position="28"/>
    </location>
</feature>
<keyword evidence="5" id="KW-1003">Cell membrane</keyword>
<evidence type="ECO:0000256" key="1">
    <source>
        <dbReference type="ARBA" id="ARBA00004141"/>
    </source>
</evidence>
<gene>
    <name evidence="8" type="ORF">BOO69_20560</name>
</gene>
<organism evidence="8 9">
    <name type="scientific">Sulfitobacter alexandrii</name>
    <dbReference type="NCBI Taxonomy" id="1917485"/>
    <lineage>
        <taxon>Bacteria</taxon>
        <taxon>Pseudomonadati</taxon>
        <taxon>Pseudomonadota</taxon>
        <taxon>Alphaproteobacteria</taxon>
        <taxon>Rhodobacterales</taxon>
        <taxon>Roseobacteraceae</taxon>
        <taxon>Sulfitobacter</taxon>
    </lineage>
</organism>
<dbReference type="AlphaFoldDB" id="A0A1J0WNQ3"/>
<feature type="transmembrane region" description="Helical" evidence="5">
    <location>
        <begin position="125"/>
        <end position="158"/>
    </location>
</feature>
<evidence type="ECO:0000313" key="8">
    <source>
        <dbReference type="EMBL" id="APE45951.1"/>
    </source>
</evidence>
<dbReference type="PROSITE" id="PS51012">
    <property type="entry name" value="ABC_TM2"/>
    <property type="match status" value="1"/>
</dbReference>
<dbReference type="Proteomes" id="UP000181897">
    <property type="component" value="Plasmid unnamed4"/>
</dbReference>
<evidence type="ECO:0000256" key="3">
    <source>
        <dbReference type="ARBA" id="ARBA00022989"/>
    </source>
</evidence>
<dbReference type="InterPro" id="IPR051784">
    <property type="entry name" value="Nod_factor_ABC_transporter"/>
</dbReference>
<dbReference type="KEGG" id="suam:BOO69_20560"/>
<evidence type="ECO:0000256" key="5">
    <source>
        <dbReference type="RuleBase" id="RU361157"/>
    </source>
</evidence>
<evidence type="ECO:0000313" key="9">
    <source>
        <dbReference type="Proteomes" id="UP000181897"/>
    </source>
</evidence>
<keyword evidence="4 5" id="KW-0472">Membrane</keyword>
<keyword evidence="5" id="KW-0813">Transport</keyword>
<reference evidence="8 9" key="1">
    <citation type="submission" date="2016-11" db="EMBL/GenBank/DDBJ databases">
        <title>Complete genome sequence of Sulfitobacter sp. AM1-D1, a toxic bacteria associated with marine dinoflagellate Alexandrium minutum in East China Sea.</title>
        <authorList>
            <person name="Yang Q."/>
            <person name="Zhang X."/>
            <person name="Tian X."/>
        </authorList>
    </citation>
    <scope>NUCLEOTIDE SEQUENCE [LARGE SCALE GENOMIC DNA]</scope>
    <source>
        <strain evidence="8 9">AM1-D1</strain>
        <plasmid evidence="8 9">unnamed4</plasmid>
    </source>
</reference>
<feature type="transmembrane region" description="Helical" evidence="5">
    <location>
        <begin position="200"/>
        <end position="219"/>
    </location>
</feature>
<dbReference type="InterPro" id="IPR013525">
    <property type="entry name" value="ABC2_TM"/>
</dbReference>
<evidence type="ECO:0000256" key="2">
    <source>
        <dbReference type="ARBA" id="ARBA00022692"/>
    </source>
</evidence>
<keyword evidence="8" id="KW-0614">Plasmid</keyword>
<comment type="similarity">
    <text evidence="5">Belongs to the ABC-2 integral membrane protein family.</text>
</comment>
<feature type="transmembrane region" description="Helical" evidence="5">
    <location>
        <begin position="86"/>
        <end position="105"/>
    </location>
</feature>
<dbReference type="PANTHER" id="PTHR43229:SF2">
    <property type="entry name" value="NODULATION PROTEIN J"/>
    <property type="match status" value="1"/>
</dbReference>
<evidence type="ECO:0000256" key="6">
    <source>
        <dbReference type="SAM" id="MobiDB-lite"/>
    </source>
</evidence>
<dbReference type="PANTHER" id="PTHR43229">
    <property type="entry name" value="NODULATION PROTEIN J"/>
    <property type="match status" value="1"/>
</dbReference>
<dbReference type="GO" id="GO:0043190">
    <property type="term" value="C:ATP-binding cassette (ABC) transporter complex"/>
    <property type="evidence" value="ECO:0007669"/>
    <property type="project" value="InterPro"/>
</dbReference>
<keyword evidence="9" id="KW-1185">Reference proteome</keyword>
<proteinExistence type="inferred from homology"/>
<evidence type="ECO:0000259" key="7">
    <source>
        <dbReference type="PROSITE" id="PS51012"/>
    </source>
</evidence>
<dbReference type="Pfam" id="PF01061">
    <property type="entry name" value="ABC2_membrane"/>
    <property type="match status" value="1"/>
</dbReference>
<dbReference type="InterPro" id="IPR047817">
    <property type="entry name" value="ABC2_TM_bact-type"/>
</dbReference>
<feature type="domain" description="ABC transmembrane type-2" evidence="7">
    <location>
        <begin position="55"/>
        <end position="282"/>
    </location>
</feature>
<dbReference type="GO" id="GO:0140359">
    <property type="term" value="F:ABC-type transporter activity"/>
    <property type="evidence" value="ECO:0007669"/>
    <property type="project" value="InterPro"/>
</dbReference>
<accession>A0A1J0WNQ3</accession>
<feature type="transmembrane region" description="Helical" evidence="5">
    <location>
        <begin position="257"/>
        <end position="279"/>
    </location>
</feature>
<feature type="transmembrane region" description="Helical" evidence="5">
    <location>
        <begin position="57"/>
        <end position="80"/>
    </location>
</feature>
<feature type="transmembrane region" description="Helical" evidence="5">
    <location>
        <begin position="170"/>
        <end position="193"/>
    </location>
</feature>
<evidence type="ECO:0000256" key="4">
    <source>
        <dbReference type="ARBA" id="ARBA00023136"/>
    </source>
</evidence>
<dbReference type="OrthoDB" id="8988363at2"/>
<sequence>MTDVTARSPATSAPKPGTPDIRALRRVPAPPPPGPLSNALVFGWRAILKFRHVPEQLFDLIMTPIMFTLLFTFVFGGALAGSTGDYLQYFLPGILVQTVVFNSVYSGMGLSTDFQKGLFDRFRTLPIWSLAPFAGLMVGDLLRHLIAGGIILGIGLILGYRPEAGVVGTLAAFAMLLTIGFGMGWVFIVLGLLVRTPMTVMTLGFTILFPVTFASNIMVDPATMPDWLRSFVEVNPVSLMTTALRGLMSGTAGLSQVALALIAPVVLTVMLAPVVLWLYRRR</sequence>